<name>A0A448WIG3_9PLAT</name>
<organism evidence="1 2">
    <name type="scientific">Protopolystoma xenopodis</name>
    <dbReference type="NCBI Taxonomy" id="117903"/>
    <lineage>
        <taxon>Eukaryota</taxon>
        <taxon>Metazoa</taxon>
        <taxon>Spiralia</taxon>
        <taxon>Lophotrochozoa</taxon>
        <taxon>Platyhelminthes</taxon>
        <taxon>Monogenea</taxon>
        <taxon>Polyopisthocotylea</taxon>
        <taxon>Polystomatidea</taxon>
        <taxon>Polystomatidae</taxon>
        <taxon>Protopolystoma</taxon>
    </lineage>
</organism>
<evidence type="ECO:0000313" key="2">
    <source>
        <dbReference type="Proteomes" id="UP000784294"/>
    </source>
</evidence>
<evidence type="ECO:0000313" key="1">
    <source>
        <dbReference type="EMBL" id="VEL12587.1"/>
    </source>
</evidence>
<proteinExistence type="predicted"/>
<accession>A0A448WIG3</accession>
<protein>
    <submittedName>
        <fullName evidence="1">Uncharacterized protein</fullName>
    </submittedName>
</protein>
<comment type="caution">
    <text evidence="1">The sequence shown here is derived from an EMBL/GenBank/DDBJ whole genome shotgun (WGS) entry which is preliminary data.</text>
</comment>
<keyword evidence="2" id="KW-1185">Reference proteome</keyword>
<gene>
    <name evidence="1" type="ORF">PXEA_LOCUS6027</name>
</gene>
<dbReference type="Proteomes" id="UP000784294">
    <property type="component" value="Unassembled WGS sequence"/>
</dbReference>
<reference evidence="1" key="1">
    <citation type="submission" date="2018-11" db="EMBL/GenBank/DDBJ databases">
        <authorList>
            <consortium name="Pathogen Informatics"/>
        </authorList>
    </citation>
    <scope>NUCLEOTIDE SEQUENCE</scope>
</reference>
<dbReference type="EMBL" id="CAAALY010015209">
    <property type="protein sequence ID" value="VEL12587.1"/>
    <property type="molecule type" value="Genomic_DNA"/>
</dbReference>
<dbReference type="AlphaFoldDB" id="A0A448WIG3"/>
<sequence length="159" mass="17309">MLCLSNGLDDKRPGLFAQSCVLAYRPTTQRLTGYMNCPVKRLIVIQPVAVVNVHIKEVSDRLLTSPSDCRKRHNCLVCQLNSASKLLITFEDFTSHSGNLVGFRLNVSSQLPSEGAHALDKLSASLSSQMAPCHRVPHVPESGLSGCWSVCNYGIVVVS</sequence>